<dbReference type="Gene3D" id="3.10.20.70">
    <property type="entry name" value="Glutamine synthetase, N-terminal domain"/>
    <property type="match status" value="1"/>
</dbReference>
<keyword evidence="1" id="KW-0436">Ligase</keyword>
<comment type="caution">
    <text evidence="5">The sequence shown here is derived from an EMBL/GenBank/DDBJ whole genome shotgun (WGS) entry which is preliminary data.</text>
</comment>
<reference evidence="5 6" key="1">
    <citation type="submission" date="2024-03" db="EMBL/GenBank/DDBJ databases">
        <title>Aureococcus anophagefferens CCMP1851 and Kratosvirus quantuckense: Draft genome of a second virus-susceptible host strain in the model system.</title>
        <authorList>
            <person name="Chase E."/>
            <person name="Truchon A.R."/>
            <person name="Schepens W."/>
            <person name="Wilhelm S.W."/>
        </authorList>
    </citation>
    <scope>NUCLEOTIDE SEQUENCE [LARGE SCALE GENOMIC DNA]</scope>
    <source>
        <strain evidence="5 6">CCMP1851</strain>
    </source>
</reference>
<proteinExistence type="inferred from homology"/>
<dbReference type="InterPro" id="IPR008146">
    <property type="entry name" value="Gln_synth_cat_dom"/>
</dbReference>
<evidence type="ECO:0000256" key="1">
    <source>
        <dbReference type="ARBA" id="ARBA00022598"/>
    </source>
</evidence>
<dbReference type="Gene3D" id="3.30.590.10">
    <property type="entry name" value="Glutamine synthetase/guanido kinase, catalytic domain"/>
    <property type="match status" value="2"/>
</dbReference>
<dbReference type="SUPFAM" id="SSF54368">
    <property type="entry name" value="Glutamine synthetase, N-terminal domain"/>
    <property type="match status" value="1"/>
</dbReference>
<dbReference type="SMART" id="SM01230">
    <property type="entry name" value="Gln-synt_C"/>
    <property type="match status" value="1"/>
</dbReference>
<dbReference type="InterPro" id="IPR014746">
    <property type="entry name" value="Gln_synth/guanido_kin_cat_dom"/>
</dbReference>
<dbReference type="InterPro" id="IPR036651">
    <property type="entry name" value="Gln_synt_N_sf"/>
</dbReference>
<evidence type="ECO:0000256" key="3">
    <source>
        <dbReference type="RuleBase" id="RU000384"/>
    </source>
</evidence>
<accession>A0ABR1G063</accession>
<dbReference type="EMBL" id="JBBJCI010000152">
    <property type="protein sequence ID" value="KAK7241813.1"/>
    <property type="molecule type" value="Genomic_DNA"/>
</dbReference>
<dbReference type="Proteomes" id="UP001363151">
    <property type="component" value="Unassembled WGS sequence"/>
</dbReference>
<evidence type="ECO:0000313" key="6">
    <source>
        <dbReference type="Proteomes" id="UP001363151"/>
    </source>
</evidence>
<comment type="similarity">
    <text evidence="2 3">Belongs to the glutamine synthetase family.</text>
</comment>
<dbReference type="PANTHER" id="PTHR43785">
    <property type="entry name" value="GAMMA-GLUTAMYLPUTRESCINE SYNTHETASE"/>
    <property type="match status" value="1"/>
</dbReference>
<dbReference type="SUPFAM" id="SSF55931">
    <property type="entry name" value="Glutamine synthetase/guanido kinase"/>
    <property type="match status" value="1"/>
</dbReference>
<name>A0ABR1G063_AURAN</name>
<evidence type="ECO:0000313" key="5">
    <source>
        <dbReference type="EMBL" id="KAK7241813.1"/>
    </source>
</evidence>
<dbReference type="Pfam" id="PF00120">
    <property type="entry name" value="Gln-synt_C"/>
    <property type="match status" value="1"/>
</dbReference>
<evidence type="ECO:0000256" key="2">
    <source>
        <dbReference type="PROSITE-ProRule" id="PRU01331"/>
    </source>
</evidence>
<organism evidence="5 6">
    <name type="scientific">Aureococcus anophagefferens</name>
    <name type="common">Harmful bloom alga</name>
    <dbReference type="NCBI Taxonomy" id="44056"/>
    <lineage>
        <taxon>Eukaryota</taxon>
        <taxon>Sar</taxon>
        <taxon>Stramenopiles</taxon>
        <taxon>Ochrophyta</taxon>
        <taxon>Pelagophyceae</taxon>
        <taxon>Pelagomonadales</taxon>
        <taxon>Pelagomonadaceae</taxon>
        <taxon>Aureococcus</taxon>
    </lineage>
</organism>
<protein>
    <submittedName>
        <fullName evidence="5">Glutamine synthetase</fullName>
    </submittedName>
</protein>
<feature type="domain" description="GS catalytic" evidence="4">
    <location>
        <begin position="134"/>
        <end position="424"/>
    </location>
</feature>
<dbReference type="PROSITE" id="PS51987">
    <property type="entry name" value="GS_CATALYTIC"/>
    <property type="match status" value="1"/>
</dbReference>
<keyword evidence="6" id="KW-1185">Reference proteome</keyword>
<evidence type="ECO:0000259" key="4">
    <source>
        <dbReference type="PROSITE" id="PS51987"/>
    </source>
</evidence>
<dbReference type="PANTHER" id="PTHR43785:SF12">
    <property type="entry name" value="TYPE-1 GLUTAMINE SYNTHETASE 2"/>
    <property type="match status" value="1"/>
</dbReference>
<gene>
    <name evidence="5" type="primary">glnA2</name>
    <name evidence="5" type="ORF">SO694_00019170</name>
</gene>
<sequence>MIAARALARRAAPLRSYMTASELRAGVAAGDVETVMVMMHDLYGRPMGKLFDADFFLADALGHGTHACNYLAAVDMAMDPVDGYAGFGYAEGYGDFHLAPDLATLRACSWREKTALVQCDVRDGATGAPVAVAPRSVLRSQVDAVDAAGLGGANVASELEYFIYADSYKAAHAKGHSNLEPIGQYVEDYHLLQGARTEFYHRRVRRALKAAGMVVETSKGEAAKGQHELNVRYDGALAMADNHVVFKQCLKEIADQENISVTFMAKPSADEPGSSFYAPTVNAYKRYQSKSWAPTALVWSADNRTAGFRVVGSGEALRVEMRIPGADANPYLAFAAVLASGLAGVRAKLEPPAQFVGDAYSTPGLPLVPTTLKDASAAFKASAFARGAFGDVVVDHYATFFDNEVLAFERAVTDFEMRRYFEQI</sequence>